<dbReference type="Gene3D" id="3.80.10.10">
    <property type="entry name" value="Ribonuclease Inhibitor"/>
    <property type="match status" value="3"/>
</dbReference>
<evidence type="ECO:0000313" key="15">
    <source>
        <dbReference type="Proteomes" id="UP000479190"/>
    </source>
</evidence>
<dbReference type="GO" id="GO:0005886">
    <property type="term" value="C:plasma membrane"/>
    <property type="evidence" value="ECO:0007669"/>
    <property type="project" value="TreeGrafter"/>
</dbReference>
<proteinExistence type="inferred from homology"/>
<feature type="compositionally biased region" description="Low complexity" evidence="11">
    <location>
        <begin position="147"/>
        <end position="167"/>
    </location>
</feature>
<dbReference type="Pfam" id="PF13855">
    <property type="entry name" value="LRR_8"/>
    <property type="match status" value="2"/>
</dbReference>
<organism evidence="14 15">
    <name type="scientific">Trichogramma brassicae</name>
    <dbReference type="NCBI Taxonomy" id="86971"/>
    <lineage>
        <taxon>Eukaryota</taxon>
        <taxon>Metazoa</taxon>
        <taxon>Ecdysozoa</taxon>
        <taxon>Arthropoda</taxon>
        <taxon>Hexapoda</taxon>
        <taxon>Insecta</taxon>
        <taxon>Pterygota</taxon>
        <taxon>Neoptera</taxon>
        <taxon>Endopterygota</taxon>
        <taxon>Hymenoptera</taxon>
        <taxon>Apocrita</taxon>
        <taxon>Proctotrupomorpha</taxon>
        <taxon>Chalcidoidea</taxon>
        <taxon>Trichogrammatidae</taxon>
        <taxon>Trichogramma</taxon>
    </lineage>
</organism>
<dbReference type="SMART" id="SM00364">
    <property type="entry name" value="LRR_BAC"/>
    <property type="match status" value="4"/>
</dbReference>
<comment type="similarity">
    <text evidence="2">Belongs to the Toll-like receptor family.</text>
</comment>
<keyword evidence="3" id="KW-0433">Leucine-rich repeat</keyword>
<dbReference type="GO" id="GO:0038023">
    <property type="term" value="F:signaling receptor activity"/>
    <property type="evidence" value="ECO:0007669"/>
    <property type="project" value="TreeGrafter"/>
</dbReference>
<dbReference type="InterPro" id="IPR032675">
    <property type="entry name" value="LRR_dom_sf"/>
</dbReference>
<keyword evidence="9" id="KW-0675">Receptor</keyword>
<dbReference type="InterPro" id="IPR001611">
    <property type="entry name" value="Leu-rich_rpt"/>
</dbReference>
<feature type="region of interest" description="Disordered" evidence="11">
    <location>
        <begin position="1285"/>
        <end position="1304"/>
    </location>
</feature>
<dbReference type="InterPro" id="IPR000157">
    <property type="entry name" value="TIR_dom"/>
</dbReference>
<gene>
    <name evidence="14" type="ORF">TBRA_LOCUS8154</name>
</gene>
<dbReference type="FunFam" id="3.80.10.10:FF:001164">
    <property type="entry name" value="GH01279p"/>
    <property type="match status" value="2"/>
</dbReference>
<evidence type="ECO:0000256" key="7">
    <source>
        <dbReference type="ARBA" id="ARBA00022989"/>
    </source>
</evidence>
<comment type="subcellular location">
    <subcellularLocation>
        <location evidence="1">Membrane</location>
        <topology evidence="1">Single-pass type I membrane protein</topology>
    </subcellularLocation>
</comment>
<dbReference type="SMART" id="SM00255">
    <property type="entry name" value="TIR"/>
    <property type="match status" value="1"/>
</dbReference>
<dbReference type="FunFam" id="3.40.50.10140:FF:000021">
    <property type="entry name" value="Toll receptor 13"/>
    <property type="match status" value="1"/>
</dbReference>
<feature type="compositionally biased region" description="Basic residues" evidence="11">
    <location>
        <begin position="176"/>
        <end position="186"/>
    </location>
</feature>
<accession>A0A6H5IIH6</accession>
<dbReference type="InterPro" id="IPR035897">
    <property type="entry name" value="Toll_tir_struct_dom_sf"/>
</dbReference>
<keyword evidence="8 12" id="KW-0472">Membrane</keyword>
<feature type="region of interest" description="Disordered" evidence="11">
    <location>
        <begin position="135"/>
        <end position="218"/>
    </location>
</feature>
<dbReference type="OrthoDB" id="1421090at2759"/>
<dbReference type="SUPFAM" id="SSF52200">
    <property type="entry name" value="Toll/Interleukin receptor TIR domain"/>
    <property type="match status" value="1"/>
</dbReference>
<dbReference type="Gene3D" id="3.40.50.10140">
    <property type="entry name" value="Toll/interleukin-1 receptor homology (TIR) domain"/>
    <property type="match status" value="1"/>
</dbReference>
<dbReference type="PROSITE" id="PS51450">
    <property type="entry name" value="LRR"/>
    <property type="match status" value="3"/>
</dbReference>
<dbReference type="SUPFAM" id="SSF52058">
    <property type="entry name" value="L domain-like"/>
    <property type="match status" value="2"/>
</dbReference>
<evidence type="ECO:0000259" key="13">
    <source>
        <dbReference type="PROSITE" id="PS50104"/>
    </source>
</evidence>
<keyword evidence="6" id="KW-0677">Repeat</keyword>
<dbReference type="EMBL" id="CADCXV010000814">
    <property type="protein sequence ID" value="CAB0036279.1"/>
    <property type="molecule type" value="Genomic_DNA"/>
</dbReference>
<dbReference type="PROSITE" id="PS50104">
    <property type="entry name" value="TIR"/>
    <property type="match status" value="1"/>
</dbReference>
<dbReference type="SMART" id="SM00082">
    <property type="entry name" value="LRRCT"/>
    <property type="match status" value="2"/>
</dbReference>
<evidence type="ECO:0000256" key="2">
    <source>
        <dbReference type="ARBA" id="ARBA00009634"/>
    </source>
</evidence>
<evidence type="ECO:0000256" key="8">
    <source>
        <dbReference type="ARBA" id="ARBA00023136"/>
    </source>
</evidence>
<evidence type="ECO:0000256" key="9">
    <source>
        <dbReference type="ARBA" id="ARBA00023170"/>
    </source>
</evidence>
<keyword evidence="5" id="KW-0732">Signal</keyword>
<feature type="compositionally biased region" description="Low complexity" evidence="11">
    <location>
        <begin position="1286"/>
        <end position="1304"/>
    </location>
</feature>
<evidence type="ECO:0000256" key="12">
    <source>
        <dbReference type="SAM" id="Phobius"/>
    </source>
</evidence>
<dbReference type="SMART" id="SM00369">
    <property type="entry name" value="LRR_TYP"/>
    <property type="match status" value="12"/>
</dbReference>
<dbReference type="PRINTS" id="PR01537">
    <property type="entry name" value="INTRLKN1R1F"/>
</dbReference>
<evidence type="ECO:0000256" key="3">
    <source>
        <dbReference type="ARBA" id="ARBA00022614"/>
    </source>
</evidence>
<sequence>MRDAIGSTRGAHAKGSTDRDLARVARFISASRAKLDGPELFSLFSRRICATLTQRRPRSWPPTSSSSARVLNIIYPFDDVASTPLRGCIEPPPTTTTVYVQLSVERIREICLDDNHRLQPSRNFCARAAIFAPFERRTPRRRRRTTRTTATATTTSTTTTTIRITARMMFGAGSEKKKKKKQRRNASWRGAENRPLCPESDSATRSHTHTQREQQQDSRVISAAASLYMLALLAASPTAADVHRRRRRRPRTQIIYTYTIIMKRQRLSIASLSLLLLLCTIQSCWGFSCPDNRQCYCFEELPGEHRVHCSANANNSAEAFDLQLQRHDRLAVECSSEPDWKDFMLGQPLGIGPVRSLLFVSCSPPGPRDAARVASILGVDSVDLLRFVRMRNRTALSRSDLAAYPSMKKLLLSDNDLSQVDSDQLFQDLDSLEFLELRNTQIPLARDMFAGPVGGRLKTLELGVNGYRRLDSGVFRGLGQLEMLVLWKNELERLDSGVFEGLENLRTLDLTMNKLTTLPADVFKDLVNVEKFNLGLNNFSSLPEGLFRRNPRVQSIKMLHNKRNLTDLPSGLFANLAELRQIVVTRSGLHRLPEDLLWGCAALHNFTCDRNYLQTLPRQLFRDTAALESLSLSFNDIKELPDGLFEASSKLTRLDLSKNHLTSLTDKTLLGLESLVYLNLESNDLQHIHIDAFRSLVNLKVARFAHNRLTLRTGLYDVFGLLSPFHHCHSLEELHLAHNNVTEMHSDWLIGNTRLKLLDLKYNAFNYLQSEDLQFVSDELTVDLRHNNISRIVLTRLESIAGNQSQPRNVFVDIAANPLRCDCEIYELLRYLNGDMHPGVQNYVHLRPGDLSCAGPEYARGKLVAEQRARELKCLVESPEARPGDPCSPDGRQACACWLRPEDQALLLDCRSRGLRRAPDWIIDATDKRVTKVELDLSGNELARAPSMHRKGYEKVTSLNLAGNKISEIDETLLSPQLKTLRLEGNNLTRIDKSMLERLVNSTQLTSLGIHDNPWSCSCLARDLLAFVQSNSGSSQLSVASATTTRSSQQHHNRRARLVEPRQIRCRETDQALLDVSISELCPALPNALLIVVCSAVSALALLLGCSLALFFKYQRQIKIWLFSKSLCMCLVSEDELDQDKIYDAFVSYSHADEDFVVKELVAKLEEGPRPYKLCIHTRDWCAGEWISDQIYKSVEQSRRTLIVLSKSFVESDWGKLEFQAAHKQALAENRSRLIVILKGDIGPRDALDADLAAYLQTNTYIQWGDPWFWQKLRYAMPHIAKDVESGASSSSSSNSSTNGSTATTTIVAGNGMIGGQGSIDTATLTTAATASDNDSSSSSTTRRRLFRIDSSCSSHLRYSSSSSSSRHR</sequence>
<evidence type="ECO:0000256" key="6">
    <source>
        <dbReference type="ARBA" id="ARBA00022737"/>
    </source>
</evidence>
<evidence type="ECO:0000256" key="5">
    <source>
        <dbReference type="ARBA" id="ARBA00022729"/>
    </source>
</evidence>
<protein>
    <recommendedName>
        <fullName evidence="13">TIR domain-containing protein</fullName>
    </recommendedName>
</protein>
<name>A0A6H5IIH6_9HYME</name>
<evidence type="ECO:0000256" key="1">
    <source>
        <dbReference type="ARBA" id="ARBA00004479"/>
    </source>
</evidence>
<dbReference type="InterPro" id="IPR000483">
    <property type="entry name" value="Cys-rich_flank_reg_C"/>
</dbReference>
<feature type="domain" description="TIR" evidence="13">
    <location>
        <begin position="1141"/>
        <end position="1277"/>
    </location>
</feature>
<evidence type="ECO:0000313" key="14">
    <source>
        <dbReference type="EMBL" id="CAB0036279.1"/>
    </source>
</evidence>
<keyword evidence="4 12" id="KW-0812">Transmembrane</keyword>
<feature type="transmembrane region" description="Helical" evidence="12">
    <location>
        <begin position="1088"/>
        <end position="1112"/>
    </location>
</feature>
<dbReference type="InterPro" id="IPR003591">
    <property type="entry name" value="Leu-rich_rpt_typical-subtyp"/>
</dbReference>
<dbReference type="Pfam" id="PF13676">
    <property type="entry name" value="TIR_2"/>
    <property type="match status" value="1"/>
</dbReference>
<dbReference type="PANTHER" id="PTHR24365:SF541">
    <property type="entry name" value="PROTEIN TOLL-RELATED"/>
    <property type="match status" value="1"/>
</dbReference>
<dbReference type="GO" id="GO:0007165">
    <property type="term" value="P:signal transduction"/>
    <property type="evidence" value="ECO:0007669"/>
    <property type="project" value="InterPro"/>
</dbReference>
<dbReference type="PANTHER" id="PTHR24365">
    <property type="entry name" value="TOLL-LIKE RECEPTOR"/>
    <property type="match status" value="1"/>
</dbReference>
<dbReference type="Proteomes" id="UP000479190">
    <property type="component" value="Unassembled WGS sequence"/>
</dbReference>
<keyword evidence="10" id="KW-0325">Glycoprotein</keyword>
<keyword evidence="15" id="KW-1185">Reference proteome</keyword>
<evidence type="ECO:0000256" key="4">
    <source>
        <dbReference type="ARBA" id="ARBA00022692"/>
    </source>
</evidence>
<evidence type="ECO:0000256" key="10">
    <source>
        <dbReference type="ARBA" id="ARBA00023180"/>
    </source>
</evidence>
<evidence type="ECO:0000256" key="11">
    <source>
        <dbReference type="SAM" id="MobiDB-lite"/>
    </source>
</evidence>
<reference evidence="14 15" key="1">
    <citation type="submission" date="2020-02" db="EMBL/GenBank/DDBJ databases">
        <authorList>
            <person name="Ferguson B K."/>
        </authorList>
    </citation>
    <scope>NUCLEOTIDE SEQUENCE [LARGE SCALE GENOMIC DNA]</scope>
</reference>
<keyword evidence="7 12" id="KW-1133">Transmembrane helix</keyword>